<dbReference type="GO" id="GO:0004867">
    <property type="term" value="F:serine-type endopeptidase inhibitor activity"/>
    <property type="evidence" value="ECO:0007669"/>
    <property type="project" value="InterPro"/>
</dbReference>
<comment type="similarity">
    <text evidence="1 4">Belongs to the serpin family.</text>
</comment>
<evidence type="ECO:0000256" key="4">
    <source>
        <dbReference type="RuleBase" id="RU000411"/>
    </source>
</evidence>
<evidence type="ECO:0000256" key="1">
    <source>
        <dbReference type="ARBA" id="ARBA00009500"/>
    </source>
</evidence>
<comment type="caution">
    <text evidence="7">The sequence shown here is derived from an EMBL/GenBank/DDBJ whole genome shotgun (WGS) entry which is preliminary data.</text>
</comment>
<keyword evidence="8" id="KW-1185">Reference proteome</keyword>
<dbReference type="InterPro" id="IPR042178">
    <property type="entry name" value="Serpin_sf_1"/>
</dbReference>
<feature type="compositionally biased region" description="Low complexity" evidence="5">
    <location>
        <begin position="85"/>
        <end position="97"/>
    </location>
</feature>
<evidence type="ECO:0000256" key="2">
    <source>
        <dbReference type="ARBA" id="ARBA00022729"/>
    </source>
</evidence>
<dbReference type="SUPFAM" id="SSF56574">
    <property type="entry name" value="Serpins"/>
    <property type="match status" value="1"/>
</dbReference>
<dbReference type="Pfam" id="PF00079">
    <property type="entry name" value="Serpin"/>
    <property type="match status" value="1"/>
</dbReference>
<keyword evidence="2" id="KW-0732">Signal</keyword>
<evidence type="ECO:0000259" key="6">
    <source>
        <dbReference type="SMART" id="SM00093"/>
    </source>
</evidence>
<dbReference type="SMART" id="SM00093">
    <property type="entry name" value="SERPIN"/>
    <property type="match status" value="1"/>
</dbReference>
<dbReference type="Gene3D" id="3.30.497.10">
    <property type="entry name" value="Antithrombin, subunit I, domain 2"/>
    <property type="match status" value="1"/>
</dbReference>
<proteinExistence type="inferred from homology"/>
<evidence type="ECO:0000313" key="7">
    <source>
        <dbReference type="EMBL" id="KAK1339506.1"/>
    </source>
</evidence>
<dbReference type="InterPro" id="IPR042185">
    <property type="entry name" value="Serpin_sf_2"/>
</dbReference>
<dbReference type="PANTHER" id="PTHR11461">
    <property type="entry name" value="SERINE PROTEASE INHIBITOR, SERPIN"/>
    <property type="match status" value="1"/>
</dbReference>
<dbReference type="PANTHER" id="PTHR11461:SF377">
    <property type="entry name" value="SERPIN A13-RELATED"/>
    <property type="match status" value="1"/>
</dbReference>
<feature type="region of interest" description="Disordered" evidence="5">
    <location>
        <begin position="85"/>
        <end position="153"/>
    </location>
</feature>
<name>A0AA40HY46_CNENI</name>
<dbReference type="AlphaFoldDB" id="A0AA40HY46"/>
<dbReference type="Proteomes" id="UP001177744">
    <property type="component" value="Unassembled WGS sequence"/>
</dbReference>
<dbReference type="GO" id="GO:0005615">
    <property type="term" value="C:extracellular space"/>
    <property type="evidence" value="ECO:0007669"/>
    <property type="project" value="InterPro"/>
</dbReference>
<feature type="domain" description="Serpin" evidence="6">
    <location>
        <begin position="49"/>
        <end position="391"/>
    </location>
</feature>
<protein>
    <recommendedName>
        <fullName evidence="6">Serpin domain-containing protein</fullName>
    </recommendedName>
</protein>
<dbReference type="Gene3D" id="2.30.39.10">
    <property type="entry name" value="Alpha-1-antitrypsin, domain 1"/>
    <property type="match status" value="1"/>
</dbReference>
<evidence type="ECO:0000256" key="5">
    <source>
        <dbReference type="SAM" id="MobiDB-lite"/>
    </source>
</evidence>
<reference evidence="7" key="1">
    <citation type="submission" date="2023-06" db="EMBL/GenBank/DDBJ databases">
        <title>Reference genome for the Northern bat (Eptesicus nilssonii), a most northern bat species.</title>
        <authorList>
            <person name="Laine V.N."/>
            <person name="Pulliainen A.T."/>
            <person name="Lilley T.M."/>
        </authorList>
    </citation>
    <scope>NUCLEOTIDE SEQUENCE</scope>
    <source>
        <strain evidence="7">BLF_Eptnil</strain>
        <tissue evidence="7">Kidney</tissue>
    </source>
</reference>
<dbReference type="InterPro" id="IPR036186">
    <property type="entry name" value="Serpin_sf"/>
</dbReference>
<dbReference type="FunFam" id="2.30.39.10:FF:000003">
    <property type="entry name" value="alpha-1-antitrypsin isoform X1"/>
    <property type="match status" value="1"/>
</dbReference>
<gene>
    <name evidence="7" type="ORF">QTO34_020189</name>
</gene>
<organism evidence="7 8">
    <name type="scientific">Cnephaeus nilssonii</name>
    <name type="common">Northern bat</name>
    <name type="synonym">Eptesicus nilssonii</name>
    <dbReference type="NCBI Taxonomy" id="3371016"/>
    <lineage>
        <taxon>Eukaryota</taxon>
        <taxon>Metazoa</taxon>
        <taxon>Chordata</taxon>
        <taxon>Craniata</taxon>
        <taxon>Vertebrata</taxon>
        <taxon>Euteleostomi</taxon>
        <taxon>Mammalia</taxon>
        <taxon>Eutheria</taxon>
        <taxon>Laurasiatheria</taxon>
        <taxon>Chiroptera</taxon>
        <taxon>Yangochiroptera</taxon>
        <taxon>Vespertilionidae</taxon>
        <taxon>Cnephaeus</taxon>
    </lineage>
</organism>
<dbReference type="EMBL" id="JAULJE010000009">
    <property type="protein sequence ID" value="KAK1339506.1"/>
    <property type="molecule type" value="Genomic_DNA"/>
</dbReference>
<evidence type="ECO:0000313" key="8">
    <source>
        <dbReference type="Proteomes" id="UP001177744"/>
    </source>
</evidence>
<keyword evidence="3" id="KW-0325">Glycoprotein</keyword>
<dbReference type="InterPro" id="IPR000215">
    <property type="entry name" value="Serpin_fam"/>
</dbReference>
<accession>A0AA40HY46</accession>
<dbReference type="InterPro" id="IPR023796">
    <property type="entry name" value="Serpin_dom"/>
</dbReference>
<sequence length="393" mass="41990">MDAPGGGCWSLRSRRWATAWPWLTRSILAPRPPAPGRASRAGPALPQAFREQHRLCLPPVQTAGLGGPWREHPLLPGERLLGLGHALPRHPCSQQGPTPGGPGLQPHPAVRGRDPGGLPGPAAPAPGAGRPAPPVGGPAQVQRPGPGAAQDPVGAQTSIREYVEKQTQGQLGAWVEELSDATAEVLVSHLLLRAGWARPFDPRATGPKAFFVDERRAVQVPMMRQKARHRLLQDPELQCTVLQMEHAGNATSFFVFPQRGGLAQLEDALLPETLIKWDRQLRTRELDFHFPKFSISSTASLELLLPRAAVGGGLPGQPGLNISKVAHKAAMTLDEGGTEVAAATSIQLTPGPRPDRDPSPAPDAEFNRPFLLMTFRTDTGSLLLLGKVVNPLG</sequence>
<evidence type="ECO:0000256" key="3">
    <source>
        <dbReference type="ARBA" id="ARBA00023180"/>
    </source>
</evidence>